<dbReference type="InterPro" id="IPR006994">
    <property type="entry name" value="TCF25/Rqc1"/>
</dbReference>
<sequence length="726" mass="80912">MSSRQLRKLREKQDLAALAQREAEGIVNKDDEESDSGAEDYVVKPQKSLFAALGDQGDDDDSDDDGDDDDGNEPETGDDAQTKINAALPSQTSPDVAPKKKKNRGKKKRKGKKGGVSNDKATNNNTALGVPVNNKDGDGDEIDRILRELNMKDSTFAASGSRNARTATEIHKELFSVNSKNLKERTEMIAVFGRDVINATESANTQPPQVRPDGTMTLEDVLRQYARGKLPDITLKRNIFIDGKESWPKSSAEGLMMERVGKQETEACTDYKFVGNSAFNKIKKLFYRTARLGDLGSIIGGVHSFRKFPSTIFSYHVMYLLQCYLIAKDHDKNHAIAADLTQRALFTFGRVSLSSFRKDVENGAARLDFAHPENRWFFLAGYRNIRALVQKGAYRTAFEWAKLLLALQPNQDIYGMNHVIHMLAVRTHQVDWLEAFLGWYKDNEAVAYAPEHAYYRHSLVPGLLQQGKTAEAHEVLRGNIENMPWLYCRLFQVLEIDPAPAIWGVQPPTDIDDLFTEIYVAYGKDLWASPEVKSILRSTALAAKRLDVLETTRVTADLRTTRFIYLENNAELMSRLPNGALAVEPNYDFDPLPPPQAENIFTDPEDSWPWDEAMASHGGNMAALGLEGVNLQNLGGVGDIARQLLGGVFGLGRAAGRPRTDEEAIAALLEADELEARGHDEFYDEFGEEDMHALNAELPARPYQVTVEEVEEEEEEPVGSGAGRER</sequence>
<keyword evidence="3" id="KW-1185">Reference proteome</keyword>
<feature type="compositionally biased region" description="Basic residues" evidence="1">
    <location>
        <begin position="99"/>
        <end position="113"/>
    </location>
</feature>
<feature type="region of interest" description="Disordered" evidence="1">
    <location>
        <begin position="707"/>
        <end position="726"/>
    </location>
</feature>
<dbReference type="EMBL" id="JABSNW010000001">
    <property type="protein sequence ID" value="KAL2891293.1"/>
    <property type="molecule type" value="Genomic_DNA"/>
</dbReference>
<dbReference type="Pfam" id="PF04910">
    <property type="entry name" value="Tcf25"/>
    <property type="match status" value="1"/>
</dbReference>
<dbReference type="Proteomes" id="UP001610728">
    <property type="component" value="Unassembled WGS sequence"/>
</dbReference>
<reference evidence="2 3" key="1">
    <citation type="submission" date="2020-05" db="EMBL/GenBank/DDBJ databases">
        <title>Ceratocystis lukuohia genome.</title>
        <authorList>
            <person name="Harrington T.C."/>
            <person name="Kim K."/>
            <person name="Mayers C.G."/>
        </authorList>
    </citation>
    <scope>NUCLEOTIDE SEQUENCE [LARGE SCALE GENOMIC DNA]</scope>
    <source>
        <strain evidence="2 3">C4212</strain>
    </source>
</reference>
<dbReference type="GeneID" id="98114897"/>
<dbReference type="RefSeq" id="XP_070862473.1">
    <property type="nucleotide sequence ID" value="XM_071005528.1"/>
</dbReference>
<feature type="region of interest" description="Disordered" evidence="1">
    <location>
        <begin position="19"/>
        <end position="136"/>
    </location>
</feature>
<dbReference type="PANTHER" id="PTHR22684">
    <property type="entry name" value="NULP1-RELATED"/>
    <property type="match status" value="1"/>
</dbReference>
<comment type="caution">
    <text evidence="2">The sequence shown here is derived from an EMBL/GenBank/DDBJ whole genome shotgun (WGS) entry which is preliminary data.</text>
</comment>
<proteinExistence type="predicted"/>
<feature type="compositionally biased region" description="Polar residues" evidence="1">
    <location>
        <begin position="82"/>
        <end position="94"/>
    </location>
</feature>
<name>A0ABR4MSN8_9PEZI</name>
<feature type="compositionally biased region" description="Acidic residues" evidence="1">
    <location>
        <begin position="708"/>
        <end position="717"/>
    </location>
</feature>
<feature type="compositionally biased region" description="Acidic residues" evidence="1">
    <location>
        <begin position="56"/>
        <end position="78"/>
    </location>
</feature>
<evidence type="ECO:0000313" key="2">
    <source>
        <dbReference type="EMBL" id="KAL2891293.1"/>
    </source>
</evidence>
<evidence type="ECO:0000313" key="3">
    <source>
        <dbReference type="Proteomes" id="UP001610728"/>
    </source>
</evidence>
<protein>
    <submittedName>
        <fullName evidence="2">Transcription factor 25</fullName>
    </submittedName>
</protein>
<evidence type="ECO:0000256" key="1">
    <source>
        <dbReference type="SAM" id="MobiDB-lite"/>
    </source>
</evidence>
<dbReference type="PANTHER" id="PTHR22684:SF0">
    <property type="entry name" value="RIBOSOME QUALITY CONTROL COMPLEX SUBUNIT TCF25"/>
    <property type="match status" value="1"/>
</dbReference>
<gene>
    <name evidence="2" type="ORF">HOO65_010651</name>
</gene>
<organism evidence="2 3">
    <name type="scientific">Ceratocystis lukuohia</name>
    <dbReference type="NCBI Taxonomy" id="2019550"/>
    <lineage>
        <taxon>Eukaryota</taxon>
        <taxon>Fungi</taxon>
        <taxon>Dikarya</taxon>
        <taxon>Ascomycota</taxon>
        <taxon>Pezizomycotina</taxon>
        <taxon>Sordariomycetes</taxon>
        <taxon>Hypocreomycetidae</taxon>
        <taxon>Microascales</taxon>
        <taxon>Ceratocystidaceae</taxon>
        <taxon>Ceratocystis</taxon>
    </lineage>
</organism>
<accession>A0ABR4MSN8</accession>